<protein>
    <submittedName>
        <fullName evidence="2">Uncharacterized protein</fullName>
    </submittedName>
</protein>
<feature type="transmembrane region" description="Helical" evidence="1">
    <location>
        <begin position="38"/>
        <end position="62"/>
    </location>
</feature>
<proteinExistence type="predicted"/>
<organism evidence="2 3">
    <name type="scientific">Aspergillus ochraceoroseus IBT 24754</name>
    <dbReference type="NCBI Taxonomy" id="1392256"/>
    <lineage>
        <taxon>Eukaryota</taxon>
        <taxon>Fungi</taxon>
        <taxon>Dikarya</taxon>
        <taxon>Ascomycota</taxon>
        <taxon>Pezizomycotina</taxon>
        <taxon>Eurotiomycetes</taxon>
        <taxon>Eurotiomycetidae</taxon>
        <taxon>Eurotiales</taxon>
        <taxon>Aspergillaceae</taxon>
        <taxon>Aspergillus</taxon>
        <taxon>Aspergillus subgen. Nidulantes</taxon>
    </lineage>
</organism>
<dbReference type="RefSeq" id="XP_040750118.1">
    <property type="nucleotide sequence ID" value="XM_040892848.1"/>
</dbReference>
<name>A0A2T5LR39_9EURO</name>
<dbReference type="VEuPathDB" id="FungiDB:P175DRAFT_0329934"/>
<keyword evidence="1" id="KW-1133">Transmembrane helix</keyword>
<keyword evidence="1" id="KW-0472">Membrane</keyword>
<sequence length="85" mass="9652">MSTPGVAYRVFGAWIRRRFFPPPSTSLEQPSLTSIGGPVQICFLSFSFFFFFFFLFLVFAISQHDLIVNDRRSSSALGFCVCQIP</sequence>
<accession>A0A2T5LR39</accession>
<keyword evidence="1" id="KW-0812">Transmembrane</keyword>
<dbReference type="Proteomes" id="UP000244073">
    <property type="component" value="Unassembled WGS sequence"/>
</dbReference>
<dbReference type="EMBL" id="MSFN02000007">
    <property type="protein sequence ID" value="PTU18726.1"/>
    <property type="molecule type" value="Genomic_DNA"/>
</dbReference>
<dbReference type="AlphaFoldDB" id="A0A2T5LR39"/>
<reference evidence="2 3" key="1">
    <citation type="journal article" date="2018" name="Proc. Natl. Acad. Sci. U.S.A.">
        <title>Linking secondary metabolites to gene clusters through genome sequencing of six diverse Aspergillus species.</title>
        <authorList>
            <person name="Kaerboelling I."/>
            <person name="Vesth T.C."/>
            <person name="Frisvad J.C."/>
            <person name="Nybo J.L."/>
            <person name="Theobald S."/>
            <person name="Kuo A."/>
            <person name="Bowyer P."/>
            <person name="Matsuda Y."/>
            <person name="Mondo S."/>
            <person name="Lyhne E.K."/>
            <person name="Kogle M.E."/>
            <person name="Clum A."/>
            <person name="Lipzen A."/>
            <person name="Salamov A."/>
            <person name="Ngan C.Y."/>
            <person name="Daum C."/>
            <person name="Chiniquy J."/>
            <person name="Barry K."/>
            <person name="LaButti K."/>
            <person name="Haridas S."/>
            <person name="Simmons B.A."/>
            <person name="Magnuson J.K."/>
            <person name="Mortensen U.H."/>
            <person name="Larsen T.O."/>
            <person name="Grigoriev I.V."/>
            <person name="Baker S.E."/>
            <person name="Andersen M.R."/>
        </authorList>
    </citation>
    <scope>NUCLEOTIDE SEQUENCE [LARGE SCALE GENOMIC DNA]</scope>
    <source>
        <strain evidence="2 3">IBT 24754</strain>
    </source>
</reference>
<evidence type="ECO:0000313" key="3">
    <source>
        <dbReference type="Proteomes" id="UP000244073"/>
    </source>
</evidence>
<evidence type="ECO:0000313" key="2">
    <source>
        <dbReference type="EMBL" id="PTU18726.1"/>
    </source>
</evidence>
<evidence type="ECO:0000256" key="1">
    <source>
        <dbReference type="SAM" id="Phobius"/>
    </source>
</evidence>
<comment type="caution">
    <text evidence="2">The sequence shown here is derived from an EMBL/GenBank/DDBJ whole genome shotgun (WGS) entry which is preliminary data.</text>
</comment>
<gene>
    <name evidence="2" type="ORF">P175DRAFT_0329934</name>
</gene>
<dbReference type="GeneID" id="63809730"/>